<dbReference type="AlphaFoldDB" id="C7IY86"/>
<reference evidence="2" key="2">
    <citation type="journal article" date="2008" name="Nucleic Acids Res.">
        <title>The rice annotation project database (RAP-DB): 2008 update.</title>
        <authorList>
            <consortium name="The rice annotation project (RAP)"/>
        </authorList>
    </citation>
    <scope>GENOME REANNOTATION</scope>
    <source>
        <strain evidence="2">cv. Nipponbare</strain>
    </source>
</reference>
<proteinExistence type="predicted"/>
<dbReference type="KEGG" id="dosa:Os02g0772100"/>
<protein>
    <submittedName>
        <fullName evidence="1">Os02g0772100 protein</fullName>
    </submittedName>
</protein>
<sequence length="42" mass="4923">MRVVKSSVVGFLLYSVKEIDLLKEAYPKETEFKENAAWQVIY</sequence>
<accession>C7IY86</accession>
<name>C7IY86_ORYSJ</name>
<dbReference type="Proteomes" id="UP000000763">
    <property type="component" value="Chromosome 2"/>
</dbReference>
<dbReference type="EMBL" id="AP008208">
    <property type="protein sequence ID" value="BAH91890.1"/>
    <property type="molecule type" value="Genomic_DNA"/>
</dbReference>
<organism evidence="1 2">
    <name type="scientific">Oryza sativa subsp. japonica</name>
    <name type="common">Rice</name>
    <dbReference type="NCBI Taxonomy" id="39947"/>
    <lineage>
        <taxon>Eukaryota</taxon>
        <taxon>Viridiplantae</taxon>
        <taxon>Streptophyta</taxon>
        <taxon>Embryophyta</taxon>
        <taxon>Tracheophyta</taxon>
        <taxon>Spermatophyta</taxon>
        <taxon>Magnoliopsida</taxon>
        <taxon>Liliopsida</taxon>
        <taxon>Poales</taxon>
        <taxon>Poaceae</taxon>
        <taxon>BOP clade</taxon>
        <taxon>Oryzoideae</taxon>
        <taxon>Oryzeae</taxon>
        <taxon>Oryzinae</taxon>
        <taxon>Oryza</taxon>
        <taxon>Oryza sativa</taxon>
    </lineage>
</organism>
<evidence type="ECO:0000313" key="2">
    <source>
        <dbReference type="Proteomes" id="UP000000763"/>
    </source>
</evidence>
<evidence type="ECO:0000313" key="1">
    <source>
        <dbReference type="EMBL" id="BAH91890.1"/>
    </source>
</evidence>
<gene>
    <name evidence="1" type="ordered locus">Os02g0772100</name>
</gene>
<reference evidence="1 2" key="1">
    <citation type="journal article" date="2005" name="Nature">
        <title>The map-based sequence of the rice genome.</title>
        <authorList>
            <consortium name="International rice genome sequencing project (IRGSP)"/>
            <person name="Matsumoto T."/>
            <person name="Wu J."/>
            <person name="Kanamori H."/>
            <person name="Katayose Y."/>
            <person name="Fujisawa M."/>
            <person name="Namiki N."/>
            <person name="Mizuno H."/>
            <person name="Yamamoto K."/>
            <person name="Antonio B.A."/>
            <person name="Baba T."/>
            <person name="Sakata K."/>
            <person name="Nagamura Y."/>
            <person name="Aoki H."/>
            <person name="Arikawa K."/>
            <person name="Arita K."/>
            <person name="Bito T."/>
            <person name="Chiden Y."/>
            <person name="Fujitsuka N."/>
            <person name="Fukunaka R."/>
            <person name="Hamada M."/>
            <person name="Harada C."/>
            <person name="Hayashi A."/>
            <person name="Hijishita S."/>
            <person name="Honda M."/>
            <person name="Hosokawa S."/>
            <person name="Ichikawa Y."/>
            <person name="Idonuma A."/>
            <person name="Iijima M."/>
            <person name="Ikeda M."/>
            <person name="Ikeno M."/>
            <person name="Ito K."/>
            <person name="Ito S."/>
            <person name="Ito T."/>
            <person name="Ito Y."/>
            <person name="Ito Y."/>
            <person name="Iwabuchi A."/>
            <person name="Kamiya K."/>
            <person name="Karasawa W."/>
            <person name="Kurita K."/>
            <person name="Katagiri S."/>
            <person name="Kikuta A."/>
            <person name="Kobayashi H."/>
            <person name="Kobayashi N."/>
            <person name="Machita K."/>
            <person name="Maehara T."/>
            <person name="Masukawa M."/>
            <person name="Mizubayashi T."/>
            <person name="Mukai Y."/>
            <person name="Nagasaki H."/>
            <person name="Nagata Y."/>
            <person name="Naito S."/>
            <person name="Nakashima M."/>
            <person name="Nakama Y."/>
            <person name="Nakamichi Y."/>
            <person name="Nakamura M."/>
            <person name="Meguro A."/>
            <person name="Negishi M."/>
            <person name="Ohta I."/>
            <person name="Ohta T."/>
            <person name="Okamoto M."/>
            <person name="Ono N."/>
            <person name="Saji S."/>
            <person name="Sakaguchi M."/>
            <person name="Sakai K."/>
            <person name="Shibata M."/>
            <person name="Shimokawa T."/>
            <person name="Song J."/>
            <person name="Takazaki Y."/>
            <person name="Terasawa K."/>
            <person name="Tsugane M."/>
            <person name="Tsuji K."/>
            <person name="Ueda S."/>
            <person name="Waki K."/>
            <person name="Yamagata H."/>
            <person name="Yamamoto M."/>
            <person name="Yamamoto S."/>
            <person name="Yamane H."/>
            <person name="Yoshiki S."/>
            <person name="Yoshihara R."/>
            <person name="Yukawa K."/>
            <person name="Zhong H."/>
            <person name="Yano M."/>
            <person name="Yuan Q."/>
            <person name="Ouyang S."/>
            <person name="Liu J."/>
            <person name="Jones K.M."/>
            <person name="Gansberger K."/>
            <person name="Moffat K."/>
            <person name="Hill J."/>
            <person name="Bera J."/>
            <person name="Fadrosh D."/>
            <person name="Jin S."/>
            <person name="Johri S."/>
            <person name="Kim M."/>
            <person name="Overton L."/>
            <person name="Reardon M."/>
            <person name="Tsitrin T."/>
            <person name="Vuong H."/>
            <person name="Weaver B."/>
            <person name="Ciecko A."/>
            <person name="Tallon L."/>
            <person name="Jackson J."/>
            <person name="Pai G."/>
            <person name="Aken S.V."/>
            <person name="Utterback T."/>
            <person name="Reidmuller S."/>
            <person name="Feldblyum T."/>
            <person name="Hsiao J."/>
            <person name="Zismann V."/>
            <person name="Iobst S."/>
            <person name="de Vazeille A.R."/>
            <person name="Buell C.R."/>
            <person name="Ying K."/>
            <person name="Li Y."/>
            <person name="Lu T."/>
            <person name="Huang Y."/>
            <person name="Zhao Q."/>
            <person name="Feng Q."/>
            <person name="Zhang L."/>
            <person name="Zhu J."/>
            <person name="Weng Q."/>
            <person name="Mu J."/>
            <person name="Lu Y."/>
            <person name="Fan D."/>
            <person name="Liu Y."/>
            <person name="Guan J."/>
            <person name="Zhang Y."/>
            <person name="Yu S."/>
            <person name="Liu X."/>
            <person name="Zhang Y."/>
            <person name="Hong G."/>
            <person name="Han B."/>
            <person name="Choisne N."/>
            <person name="Demange N."/>
            <person name="Orjeda G."/>
            <person name="Samain S."/>
            <person name="Cattolico L."/>
            <person name="Pelletier E."/>
            <person name="Couloux A."/>
            <person name="Segurens B."/>
            <person name="Wincker P."/>
            <person name="D'Hont A."/>
            <person name="Scarpelli C."/>
            <person name="Weissenbach J."/>
            <person name="Salanoubat M."/>
            <person name="Quetier F."/>
            <person name="Yu Y."/>
            <person name="Kim H.R."/>
            <person name="Rambo T."/>
            <person name="Currie J."/>
            <person name="Collura K."/>
            <person name="Luo M."/>
            <person name="Yang T."/>
            <person name="Ammiraju J.S.S."/>
            <person name="Engler F."/>
            <person name="Soderlund C."/>
            <person name="Wing R.A."/>
            <person name="Palmer L.E."/>
            <person name="de la Bastide M."/>
            <person name="Spiegel L."/>
            <person name="Nascimento L."/>
            <person name="Zutavern T."/>
            <person name="O'Shaughnessy A."/>
            <person name="Dike S."/>
            <person name="Dedhia N."/>
            <person name="Preston R."/>
            <person name="Balija V."/>
            <person name="McCombie W.R."/>
            <person name="Chow T."/>
            <person name="Chen H."/>
            <person name="Chung M."/>
            <person name="Chen C."/>
            <person name="Shaw J."/>
            <person name="Wu H."/>
            <person name="Hsiao K."/>
            <person name="Chao Y."/>
            <person name="Chu M."/>
            <person name="Cheng C."/>
            <person name="Hour A."/>
            <person name="Lee P."/>
            <person name="Lin S."/>
            <person name="Lin Y."/>
            <person name="Liou J."/>
            <person name="Liu S."/>
            <person name="Hsing Y."/>
            <person name="Raghuvanshi S."/>
            <person name="Mohanty A."/>
            <person name="Bharti A.K."/>
            <person name="Gaur A."/>
            <person name="Gupta V."/>
            <person name="Kumar D."/>
            <person name="Ravi V."/>
            <person name="Vij S."/>
            <person name="Kapur A."/>
            <person name="Khurana P."/>
            <person name="Khurana P."/>
            <person name="Khurana J.P."/>
            <person name="Tyagi A.K."/>
            <person name="Gaikwad K."/>
            <person name="Singh A."/>
            <person name="Dalal V."/>
            <person name="Srivastava S."/>
            <person name="Dixit A."/>
            <person name="Pal A.K."/>
            <person name="Ghazi I.A."/>
            <person name="Yadav M."/>
            <person name="Pandit A."/>
            <person name="Bhargava A."/>
            <person name="Sureshbabu K."/>
            <person name="Batra K."/>
            <person name="Sharma T.R."/>
            <person name="Mohapatra T."/>
            <person name="Singh N.K."/>
            <person name="Messing J."/>
            <person name="Nelson A.B."/>
            <person name="Fuks G."/>
            <person name="Kavchok S."/>
            <person name="Keizer G."/>
            <person name="Linton E."/>
            <person name="Llaca V."/>
            <person name="Song R."/>
            <person name="Tanyolac B."/>
            <person name="Young S."/>
            <person name="Ho-Il K."/>
            <person name="Hahn J.H."/>
            <person name="Sangsakoo G."/>
            <person name="Vanavichit A."/>
            <person name="de Mattos Luiz.A.T."/>
            <person name="Zimmer P.D."/>
            <person name="Malone G."/>
            <person name="Dellagostin O."/>
            <person name="de Oliveira A.C."/>
            <person name="Bevan M."/>
            <person name="Bancroft I."/>
            <person name="Minx P."/>
            <person name="Cordum H."/>
            <person name="Wilson R."/>
            <person name="Cheng Z."/>
            <person name="Jin W."/>
            <person name="Jiang J."/>
            <person name="Leong S.A."/>
            <person name="Iwama H."/>
            <person name="Gojobori T."/>
            <person name="Itoh T."/>
            <person name="Niimura Y."/>
            <person name="Fujii Y."/>
            <person name="Habara T."/>
            <person name="Sakai H."/>
            <person name="Sato Y."/>
            <person name="Wilson G."/>
            <person name="Kumar K."/>
            <person name="McCouch S."/>
            <person name="Juretic N."/>
            <person name="Hoen D."/>
            <person name="Wright S."/>
            <person name="Bruskiewich R."/>
            <person name="Bureau T."/>
            <person name="Miyao A."/>
            <person name="Hirochika H."/>
            <person name="Nishikawa T."/>
            <person name="Kadowaki K."/>
            <person name="Sugiura M."/>
            <person name="Burr B."/>
            <person name="Sasaki T."/>
        </authorList>
    </citation>
    <scope>NUCLEOTIDE SEQUENCE [LARGE SCALE GENOMIC DNA]</scope>
    <source>
        <strain evidence="2">cv. Nipponbare</strain>
    </source>
</reference>